<organism evidence="1 2">
    <name type="scientific">Flexivirga endophytica</name>
    <dbReference type="NCBI Taxonomy" id="1849103"/>
    <lineage>
        <taxon>Bacteria</taxon>
        <taxon>Bacillati</taxon>
        <taxon>Actinomycetota</taxon>
        <taxon>Actinomycetes</taxon>
        <taxon>Micrococcales</taxon>
        <taxon>Dermacoccaceae</taxon>
        <taxon>Flexivirga</taxon>
    </lineage>
</organism>
<comment type="caution">
    <text evidence="1">The sequence shown here is derived from an EMBL/GenBank/DDBJ whole genome shotgun (WGS) entry which is preliminary data.</text>
</comment>
<evidence type="ECO:0000313" key="1">
    <source>
        <dbReference type="EMBL" id="GGB47267.1"/>
    </source>
</evidence>
<dbReference type="Proteomes" id="UP000636793">
    <property type="component" value="Unassembled WGS sequence"/>
</dbReference>
<dbReference type="AlphaFoldDB" id="A0A916X0G5"/>
<protein>
    <submittedName>
        <fullName evidence="1">Uncharacterized protein</fullName>
    </submittedName>
</protein>
<dbReference type="EMBL" id="BMHI01000008">
    <property type="protein sequence ID" value="GGB47267.1"/>
    <property type="molecule type" value="Genomic_DNA"/>
</dbReference>
<evidence type="ECO:0000313" key="2">
    <source>
        <dbReference type="Proteomes" id="UP000636793"/>
    </source>
</evidence>
<sequence>MSDPNALPISDPLRHTAKIQVRLTELADHLRGDVTKIDEPQAKALFETTAEVLLGLRNAFADYEKGDEDAWIHSPTGSQTR</sequence>
<reference evidence="1" key="2">
    <citation type="submission" date="2020-09" db="EMBL/GenBank/DDBJ databases">
        <authorList>
            <person name="Sun Q."/>
            <person name="Zhou Y."/>
        </authorList>
    </citation>
    <scope>NUCLEOTIDE SEQUENCE</scope>
    <source>
        <strain evidence="1">CGMCC 1.15085</strain>
    </source>
</reference>
<name>A0A916X0G5_9MICO</name>
<gene>
    <name evidence="1" type="ORF">GCM10011492_43040</name>
</gene>
<proteinExistence type="predicted"/>
<accession>A0A916X0G5</accession>
<keyword evidence="2" id="KW-1185">Reference proteome</keyword>
<reference evidence="1" key="1">
    <citation type="journal article" date="2014" name="Int. J. Syst. Evol. Microbiol.">
        <title>Complete genome sequence of Corynebacterium casei LMG S-19264T (=DSM 44701T), isolated from a smear-ripened cheese.</title>
        <authorList>
            <consortium name="US DOE Joint Genome Institute (JGI-PGF)"/>
            <person name="Walter F."/>
            <person name="Albersmeier A."/>
            <person name="Kalinowski J."/>
            <person name="Ruckert C."/>
        </authorList>
    </citation>
    <scope>NUCLEOTIDE SEQUENCE</scope>
    <source>
        <strain evidence="1">CGMCC 1.15085</strain>
    </source>
</reference>
<dbReference type="RefSeq" id="WP_188839132.1">
    <property type="nucleotide sequence ID" value="NZ_BMHI01000008.1"/>
</dbReference>